<name>A0ABS6WJ76_9HYPH</name>
<reference evidence="2" key="1">
    <citation type="submission" date="2021-07" db="EMBL/GenBank/DDBJ databases">
        <title>Pseudohoeflea marina sp. nov. a polyhydroxyalcanoate-producing bacterium.</title>
        <authorList>
            <person name="Zheng W."/>
            <person name="Yu S."/>
            <person name="Huang Y."/>
        </authorList>
    </citation>
    <scope>NUCLEOTIDE SEQUENCE</scope>
    <source>
        <strain evidence="2">DP4N28-3</strain>
    </source>
</reference>
<accession>A0ABS6WJ76</accession>
<evidence type="ECO:0000313" key="2">
    <source>
        <dbReference type="EMBL" id="MBW3095703.1"/>
    </source>
</evidence>
<gene>
    <name evidence="2" type="ORF">KY465_00260</name>
</gene>
<proteinExistence type="predicted"/>
<dbReference type="PANTHER" id="PTHR11138">
    <property type="entry name" value="METHIONYL-TRNA FORMYLTRANSFERASE"/>
    <property type="match status" value="1"/>
</dbReference>
<dbReference type="EMBL" id="JAHWQX010000001">
    <property type="protein sequence ID" value="MBW3095703.1"/>
    <property type="molecule type" value="Genomic_DNA"/>
</dbReference>
<dbReference type="Pfam" id="PF00551">
    <property type="entry name" value="Formyl_trans_N"/>
    <property type="match status" value="1"/>
</dbReference>
<keyword evidence="3" id="KW-1185">Reference proteome</keyword>
<organism evidence="2 3">
    <name type="scientific">Pseudohoeflea coraliihabitans</name>
    <dbReference type="NCBI Taxonomy" id="2860393"/>
    <lineage>
        <taxon>Bacteria</taxon>
        <taxon>Pseudomonadati</taxon>
        <taxon>Pseudomonadota</taxon>
        <taxon>Alphaproteobacteria</taxon>
        <taxon>Hyphomicrobiales</taxon>
        <taxon>Rhizobiaceae</taxon>
        <taxon>Pseudohoeflea</taxon>
    </lineage>
</organism>
<dbReference type="Proteomes" id="UP001430804">
    <property type="component" value="Unassembled WGS sequence"/>
</dbReference>
<comment type="caution">
    <text evidence="2">The sequence shown here is derived from an EMBL/GenBank/DDBJ whole genome shotgun (WGS) entry which is preliminary data.</text>
</comment>
<sequence length="331" mass="35991">MPETSHTALVIADRSWITAQVLAAWLRSGNTIAEVWCFAAKSPLLRPPGGLFGRLYPEWDTVRLLARHQIPVRLCPPLKTWPAATEAAAATRADVLITLMTMQIVPPSLLARFGNRGINFHPALLPGYKGPAPRVGMLLDGAGDTCGGITAHVLTPGIDEGPIIAQSAVPRSPARDFLDWDAAQARAAAQITSGPLLDFLAGRISARSQIPQTGSYRRLAPGEELITPEWTVRRVEEWCRALLHSGRLRFSLSEDRPLPITGFDRCIGPPTGAAARVTRTTIECDVRDGRIRLRRRTAASRVAMWPAKVRAVRRAGRAHHSPASTNRSGSL</sequence>
<evidence type="ECO:0000259" key="1">
    <source>
        <dbReference type="Pfam" id="PF00551"/>
    </source>
</evidence>
<feature type="domain" description="Formyl transferase N-terminal" evidence="1">
    <location>
        <begin position="82"/>
        <end position="171"/>
    </location>
</feature>
<dbReference type="InterPro" id="IPR002376">
    <property type="entry name" value="Formyl_transf_N"/>
</dbReference>
<evidence type="ECO:0000313" key="3">
    <source>
        <dbReference type="Proteomes" id="UP001430804"/>
    </source>
</evidence>
<protein>
    <recommendedName>
        <fullName evidence="1">Formyl transferase N-terminal domain-containing protein</fullName>
    </recommendedName>
</protein>
<dbReference type="PANTHER" id="PTHR11138:SF5">
    <property type="entry name" value="METHIONYL-TRNA FORMYLTRANSFERASE, MITOCHONDRIAL"/>
    <property type="match status" value="1"/>
</dbReference>